<dbReference type="InterPro" id="IPR036291">
    <property type="entry name" value="NAD(P)-bd_dom_sf"/>
</dbReference>
<evidence type="ECO:0000256" key="1">
    <source>
        <dbReference type="ARBA" id="ARBA00001947"/>
    </source>
</evidence>
<dbReference type="PANTHER" id="PTHR43350:SF19">
    <property type="entry name" value="D-GULOSIDE 3-DEHYDROGENASE"/>
    <property type="match status" value="1"/>
</dbReference>
<evidence type="ECO:0000256" key="5">
    <source>
        <dbReference type="ARBA" id="ARBA00023002"/>
    </source>
</evidence>
<accession>A0A1G9J9V1</accession>
<dbReference type="GO" id="GO:0016491">
    <property type="term" value="F:oxidoreductase activity"/>
    <property type="evidence" value="ECO:0007669"/>
    <property type="project" value="UniProtKB-KW"/>
</dbReference>
<dbReference type="Pfam" id="PF00107">
    <property type="entry name" value="ADH_zinc_N"/>
    <property type="match status" value="1"/>
</dbReference>
<comment type="similarity">
    <text evidence="2">Belongs to the zinc-containing alcohol dehydrogenase family.</text>
</comment>
<sequence length="369" mass="40966">MPTLPHQHRTIRSLGIERQGEPFFFHYDEGPTDHGRVRLDLLYTGLSAGTELTFMKGTNPYLHSRWDDWQGLFIPGEPSARFPVNFLGYMESARVVDARAPGFGHGDLVGTTFGHKTGHTADPAHDLLLKLPRAMDPILGIFVAQMGPIAANGILHADAEQFGANVPFLGAGVEGRPVLVWGGGTVGLFCAMFARMGGASDIVVVDPSPFRQEIARRMGFEAMGEDDAVRHAKTLWHHKIGGRGAEYVFQTRARPDSLNRCLQALRPQGTVIDLAFYQGGMDGLRLGEEFHHNGLSIRCAQINRMPRAVAQAWDQRRLAAETIRLLEREGEAIRAHMITHVVPYDDAPNFLRHLVHERPEFLQIVFDAT</sequence>
<dbReference type="CDD" id="cd08255">
    <property type="entry name" value="2-desacetyl-2-hydroxyethyl_bacteriochlorophyllide_like"/>
    <property type="match status" value="1"/>
</dbReference>
<proteinExistence type="inferred from homology"/>
<dbReference type="Gene3D" id="3.90.180.10">
    <property type="entry name" value="Medium-chain alcohol dehydrogenases, catalytic domain"/>
    <property type="match status" value="1"/>
</dbReference>
<keyword evidence="3" id="KW-0479">Metal-binding</keyword>
<gene>
    <name evidence="7" type="ORF">SAMN04487971_10945</name>
</gene>
<evidence type="ECO:0000259" key="6">
    <source>
        <dbReference type="Pfam" id="PF00107"/>
    </source>
</evidence>
<organism evidence="7 8">
    <name type="scientific">Paracoccus chinensis</name>
    <dbReference type="NCBI Taxonomy" id="525640"/>
    <lineage>
        <taxon>Bacteria</taxon>
        <taxon>Pseudomonadati</taxon>
        <taxon>Pseudomonadota</taxon>
        <taxon>Alphaproteobacteria</taxon>
        <taxon>Rhodobacterales</taxon>
        <taxon>Paracoccaceae</taxon>
        <taxon>Paracoccus</taxon>
    </lineage>
</organism>
<feature type="domain" description="Alcohol dehydrogenase-like C-terminal" evidence="6">
    <location>
        <begin position="186"/>
        <end position="298"/>
    </location>
</feature>
<dbReference type="InterPro" id="IPR013149">
    <property type="entry name" value="ADH-like_C"/>
</dbReference>
<dbReference type="Proteomes" id="UP000199555">
    <property type="component" value="Unassembled WGS sequence"/>
</dbReference>
<evidence type="ECO:0000256" key="3">
    <source>
        <dbReference type="ARBA" id="ARBA00022723"/>
    </source>
</evidence>
<dbReference type="RefSeq" id="WP_217629703.1">
    <property type="nucleotide sequence ID" value="NZ_FNGE01000009.1"/>
</dbReference>
<dbReference type="PANTHER" id="PTHR43350">
    <property type="entry name" value="NAD-DEPENDENT ALCOHOL DEHYDROGENASE"/>
    <property type="match status" value="1"/>
</dbReference>
<evidence type="ECO:0000313" key="8">
    <source>
        <dbReference type="Proteomes" id="UP000199555"/>
    </source>
</evidence>
<dbReference type="EMBL" id="FNGE01000009">
    <property type="protein sequence ID" value="SDL34141.1"/>
    <property type="molecule type" value="Genomic_DNA"/>
</dbReference>
<dbReference type="Gene3D" id="3.40.50.720">
    <property type="entry name" value="NAD(P)-binding Rossmann-like Domain"/>
    <property type="match status" value="1"/>
</dbReference>
<keyword evidence="8" id="KW-1185">Reference proteome</keyword>
<dbReference type="AlphaFoldDB" id="A0A1G9J9V1"/>
<dbReference type="GO" id="GO:0046872">
    <property type="term" value="F:metal ion binding"/>
    <property type="evidence" value="ECO:0007669"/>
    <property type="project" value="UniProtKB-KW"/>
</dbReference>
<keyword evidence="4" id="KW-0862">Zinc</keyword>
<reference evidence="8" key="1">
    <citation type="submission" date="2016-10" db="EMBL/GenBank/DDBJ databases">
        <authorList>
            <person name="Varghese N."/>
            <person name="Submissions S."/>
        </authorList>
    </citation>
    <scope>NUCLEOTIDE SEQUENCE [LARGE SCALE GENOMIC DNA]</scope>
    <source>
        <strain evidence="8">CGMCC 1.7655</strain>
    </source>
</reference>
<dbReference type="STRING" id="525640.SAMN04487971_10945"/>
<evidence type="ECO:0000256" key="2">
    <source>
        <dbReference type="ARBA" id="ARBA00008072"/>
    </source>
</evidence>
<evidence type="ECO:0000256" key="4">
    <source>
        <dbReference type="ARBA" id="ARBA00022833"/>
    </source>
</evidence>
<name>A0A1G9J9V1_9RHOB</name>
<protein>
    <submittedName>
        <fullName evidence="7">Zinc-binding dehydrogenase</fullName>
    </submittedName>
</protein>
<comment type="cofactor">
    <cofactor evidence="1">
        <name>Zn(2+)</name>
        <dbReference type="ChEBI" id="CHEBI:29105"/>
    </cofactor>
</comment>
<dbReference type="SUPFAM" id="SSF51735">
    <property type="entry name" value="NAD(P)-binding Rossmann-fold domains"/>
    <property type="match status" value="1"/>
</dbReference>
<evidence type="ECO:0000313" key="7">
    <source>
        <dbReference type="EMBL" id="SDL34141.1"/>
    </source>
</evidence>
<keyword evidence="5" id="KW-0560">Oxidoreductase</keyword>